<protein>
    <recommendedName>
        <fullName evidence="1">Fibronectin type-III domain-containing protein</fullName>
    </recommendedName>
</protein>
<accession>A0A0F9C0A4</accession>
<dbReference type="InterPro" id="IPR013783">
    <property type="entry name" value="Ig-like_fold"/>
</dbReference>
<feature type="non-terminal residue" evidence="2">
    <location>
        <position position="1"/>
    </location>
</feature>
<dbReference type="InterPro" id="IPR003961">
    <property type="entry name" value="FN3_dom"/>
</dbReference>
<dbReference type="CDD" id="cd00063">
    <property type="entry name" value="FN3"/>
    <property type="match status" value="1"/>
</dbReference>
<sequence>LINFLVKHTFGLQTAGTSAFLVPFTTPKVIDGPAIIKVQATSGANDLVNRDFVRTNTYTPQNAMAQGKYYVFVEATDKISNTSEASGIGSVTIAGPEILNSPQNLSVLAEDYPSTDINLIWSIPIGLIDHYNVYRFDRRITDDNLYLASLISSTTDTTYKDTNTVSGTTYFYQVTAVDTNLIESLASTTVINDSAMASKDINDLPDPNMADMGDGSDGNYVLLGTKTIKEIYELDLGLSQVMQT</sequence>
<evidence type="ECO:0000259" key="1">
    <source>
        <dbReference type="PROSITE" id="PS50853"/>
    </source>
</evidence>
<dbReference type="EMBL" id="LAZR01046669">
    <property type="protein sequence ID" value="KKK95999.1"/>
    <property type="molecule type" value="Genomic_DNA"/>
</dbReference>
<evidence type="ECO:0000313" key="2">
    <source>
        <dbReference type="EMBL" id="KKK95999.1"/>
    </source>
</evidence>
<dbReference type="AlphaFoldDB" id="A0A0F9C0A4"/>
<comment type="caution">
    <text evidence="2">The sequence shown here is derived from an EMBL/GenBank/DDBJ whole genome shotgun (WGS) entry which is preliminary data.</text>
</comment>
<dbReference type="InterPro" id="IPR036116">
    <property type="entry name" value="FN3_sf"/>
</dbReference>
<proteinExistence type="predicted"/>
<reference evidence="2" key="1">
    <citation type="journal article" date="2015" name="Nature">
        <title>Complex archaea that bridge the gap between prokaryotes and eukaryotes.</title>
        <authorList>
            <person name="Spang A."/>
            <person name="Saw J.H."/>
            <person name="Jorgensen S.L."/>
            <person name="Zaremba-Niedzwiedzka K."/>
            <person name="Martijn J."/>
            <person name="Lind A.E."/>
            <person name="van Eijk R."/>
            <person name="Schleper C."/>
            <person name="Guy L."/>
            <person name="Ettema T.J."/>
        </authorList>
    </citation>
    <scope>NUCLEOTIDE SEQUENCE</scope>
</reference>
<organism evidence="2">
    <name type="scientific">marine sediment metagenome</name>
    <dbReference type="NCBI Taxonomy" id="412755"/>
    <lineage>
        <taxon>unclassified sequences</taxon>
        <taxon>metagenomes</taxon>
        <taxon>ecological metagenomes</taxon>
    </lineage>
</organism>
<gene>
    <name evidence="2" type="ORF">LCGC14_2667190</name>
</gene>
<feature type="domain" description="Fibronectin type-III" evidence="1">
    <location>
        <begin position="101"/>
        <end position="197"/>
    </location>
</feature>
<name>A0A0F9C0A4_9ZZZZ</name>
<dbReference type="Gene3D" id="2.60.40.10">
    <property type="entry name" value="Immunoglobulins"/>
    <property type="match status" value="1"/>
</dbReference>
<dbReference type="PROSITE" id="PS50853">
    <property type="entry name" value="FN3"/>
    <property type="match status" value="1"/>
</dbReference>
<dbReference type="SUPFAM" id="SSF49265">
    <property type="entry name" value="Fibronectin type III"/>
    <property type="match status" value="1"/>
</dbReference>